<accession>A0A2S5BDQ7</accession>
<feature type="region of interest" description="Disordered" evidence="2">
    <location>
        <begin position="708"/>
        <end position="731"/>
    </location>
</feature>
<feature type="region of interest" description="Disordered" evidence="2">
    <location>
        <begin position="1"/>
        <end position="42"/>
    </location>
</feature>
<evidence type="ECO:0000313" key="6">
    <source>
        <dbReference type="Proteomes" id="UP000237144"/>
    </source>
</evidence>
<feature type="domain" description="Myb-like" evidence="4">
    <location>
        <begin position="602"/>
        <end position="646"/>
    </location>
</feature>
<feature type="compositionally biased region" description="Low complexity" evidence="2">
    <location>
        <begin position="29"/>
        <end position="42"/>
    </location>
</feature>
<organism evidence="5 6">
    <name type="scientific">Rhodotorula taiwanensis</name>
    <dbReference type="NCBI Taxonomy" id="741276"/>
    <lineage>
        <taxon>Eukaryota</taxon>
        <taxon>Fungi</taxon>
        <taxon>Dikarya</taxon>
        <taxon>Basidiomycota</taxon>
        <taxon>Pucciniomycotina</taxon>
        <taxon>Microbotryomycetes</taxon>
        <taxon>Sporidiobolales</taxon>
        <taxon>Sporidiobolaceae</taxon>
        <taxon>Rhodotorula</taxon>
    </lineage>
</organism>
<feature type="compositionally biased region" description="Basic and acidic residues" evidence="2">
    <location>
        <begin position="286"/>
        <end position="296"/>
    </location>
</feature>
<dbReference type="AlphaFoldDB" id="A0A2S5BDQ7"/>
<dbReference type="InterPro" id="IPR000253">
    <property type="entry name" value="FHA_dom"/>
</dbReference>
<dbReference type="SMART" id="SM00240">
    <property type="entry name" value="FHA"/>
    <property type="match status" value="1"/>
</dbReference>
<feature type="domain" description="FHA" evidence="3">
    <location>
        <begin position="71"/>
        <end position="137"/>
    </location>
</feature>
<sequence>MADGRQDSASASPGAQSASSRPARRHRSASSSSSTTTPEARPAPLWAILEPLSEPAVHLGRRSWFAAESKFTVGRGTGNELHLEKAAKCSGQHATLVRIENESPPPSRRTTNRAAGRAIARLQDHSSNGTHVNGVKVKRADMTVRDGDVLVFGPLATPDNPFEISYRIVYAGPSPSRTPIGEHATLSPSSLNAAAGASQQTSSSSPIASGDANVTRKRKRTPSPSVPFAGIQSSELKDDHQSAGRVEETQHAIETSPAAEAAPTLGPISSLDESKPDVISTARSADMSEARPDKSMAKAAVEPTGSLAAPATSAPAATTLSAAALAPPSFVPDTTPATADSPERPEVAAFRAIVARKEDAELYKSYQTWVDFFSCHSREEYEAANEAEALKIAVIESEVAARQAPFRAQLAASSDADVVASTGKWSKFFERGSREEFEEENPKEALQIRDIEAEVAARERRNAERRAVDAASAECVGDTENLSVDAAGAAVSGRSSAPPLGATTVEEDVDELMEGTGAALNDSSDTATMDSVSSLTAADLDQLLIDLREQGVPWPDVVSQVGLSLGVAQARHQAALEAQLANAALAAARTTPRGRITLQGSKRTWTAEEDARLVDLRKKRFTFKVISQMMTARTESACQARWHLIKAAARAAEAAPARGFPSPSPSFSYATDLASPLGTSSLARAQSTNVASFGARASPSSEVAGFVPLSAGLTPDSSSHDPTQQTGPTMLPATSVQSMIKEAVEAALRRREASTSVGASGSVPPPPLAAAAAAPVQSAAIETSTSTASVQKQETPAAAVPIATSPSTERKPVVAMAKDRDETPGLTGDISATDTTFRDAALQEDKATVKTAADGAPPAGTDGAAASTCTCLCHADHDASTASSLSSDPAVTARVIQTMEQVSTLLARAGASFSRFNELRIEAKKREWVETIV</sequence>
<feature type="region of interest" description="Disordered" evidence="2">
    <location>
        <begin position="751"/>
        <end position="770"/>
    </location>
</feature>
<comment type="caution">
    <text evidence="5">The sequence shown here is derived from an EMBL/GenBank/DDBJ whole genome shotgun (WGS) entry which is preliminary data.</text>
</comment>
<feature type="compositionally biased region" description="Polar residues" evidence="2">
    <location>
        <begin position="715"/>
        <end position="731"/>
    </location>
</feature>
<dbReference type="SUPFAM" id="SSF46689">
    <property type="entry name" value="Homeodomain-like"/>
    <property type="match status" value="1"/>
</dbReference>
<proteinExistence type="predicted"/>
<feature type="region of interest" description="Disordered" evidence="2">
    <location>
        <begin position="179"/>
        <end position="303"/>
    </location>
</feature>
<dbReference type="InterPro" id="IPR009057">
    <property type="entry name" value="Homeodomain-like_sf"/>
</dbReference>
<evidence type="ECO:0008006" key="7">
    <source>
        <dbReference type="Google" id="ProtNLM"/>
    </source>
</evidence>
<feature type="compositionally biased region" description="Basic and acidic residues" evidence="2">
    <location>
        <begin position="235"/>
        <end position="251"/>
    </location>
</feature>
<dbReference type="CDD" id="cd00167">
    <property type="entry name" value="SANT"/>
    <property type="match status" value="1"/>
</dbReference>
<dbReference type="PROSITE" id="PS50889">
    <property type="entry name" value="S4"/>
    <property type="match status" value="1"/>
</dbReference>
<evidence type="ECO:0000313" key="5">
    <source>
        <dbReference type="EMBL" id="POY74897.1"/>
    </source>
</evidence>
<dbReference type="GO" id="GO:0003723">
    <property type="term" value="F:RNA binding"/>
    <property type="evidence" value="ECO:0007669"/>
    <property type="project" value="UniProtKB-KW"/>
</dbReference>
<name>A0A2S5BDQ7_9BASI</name>
<dbReference type="CDD" id="cd00060">
    <property type="entry name" value="FHA"/>
    <property type="match status" value="1"/>
</dbReference>
<feature type="compositionally biased region" description="Low complexity" evidence="2">
    <location>
        <begin position="8"/>
        <end position="21"/>
    </location>
</feature>
<dbReference type="Pfam" id="PF00498">
    <property type="entry name" value="FHA"/>
    <property type="match status" value="1"/>
</dbReference>
<dbReference type="PROSITE" id="PS50090">
    <property type="entry name" value="MYB_LIKE"/>
    <property type="match status" value="1"/>
</dbReference>
<dbReference type="PROSITE" id="PS50006">
    <property type="entry name" value="FHA_DOMAIN"/>
    <property type="match status" value="1"/>
</dbReference>
<dbReference type="OrthoDB" id="436852at2759"/>
<dbReference type="SUPFAM" id="SSF49879">
    <property type="entry name" value="SMAD/FHA domain"/>
    <property type="match status" value="1"/>
</dbReference>
<dbReference type="InterPro" id="IPR001005">
    <property type="entry name" value="SANT/Myb"/>
</dbReference>
<evidence type="ECO:0000259" key="4">
    <source>
        <dbReference type="PROSITE" id="PS50090"/>
    </source>
</evidence>
<dbReference type="Gene3D" id="1.10.10.60">
    <property type="entry name" value="Homeodomain-like"/>
    <property type="match status" value="1"/>
</dbReference>
<feature type="compositionally biased region" description="Low complexity" evidence="2">
    <location>
        <begin position="193"/>
        <end position="210"/>
    </location>
</feature>
<dbReference type="Gene3D" id="2.60.200.20">
    <property type="match status" value="1"/>
</dbReference>
<keyword evidence="1" id="KW-0694">RNA-binding</keyword>
<keyword evidence="6" id="KW-1185">Reference proteome</keyword>
<feature type="region of interest" description="Disordered" evidence="2">
    <location>
        <begin position="785"/>
        <end position="832"/>
    </location>
</feature>
<dbReference type="Proteomes" id="UP000237144">
    <property type="component" value="Unassembled WGS sequence"/>
</dbReference>
<protein>
    <recommendedName>
        <fullName evidence="7">FHA domain-containing protein</fullName>
    </recommendedName>
</protein>
<dbReference type="InterPro" id="IPR008984">
    <property type="entry name" value="SMAD_FHA_dom_sf"/>
</dbReference>
<gene>
    <name evidence="5" type="ORF">BMF94_1873</name>
</gene>
<dbReference type="EMBL" id="PJQD01000020">
    <property type="protein sequence ID" value="POY74897.1"/>
    <property type="molecule type" value="Genomic_DNA"/>
</dbReference>
<evidence type="ECO:0000256" key="2">
    <source>
        <dbReference type="SAM" id="MobiDB-lite"/>
    </source>
</evidence>
<evidence type="ECO:0000259" key="3">
    <source>
        <dbReference type="PROSITE" id="PS50006"/>
    </source>
</evidence>
<evidence type="ECO:0000256" key="1">
    <source>
        <dbReference type="PROSITE-ProRule" id="PRU00182"/>
    </source>
</evidence>
<reference evidence="5 6" key="1">
    <citation type="journal article" date="2018" name="Front. Microbiol.">
        <title>Prospects for Fungal Bioremediation of Acidic Radioactive Waste Sites: Characterization and Genome Sequence of Rhodotorula taiwanensis MD1149.</title>
        <authorList>
            <person name="Tkavc R."/>
            <person name="Matrosova V.Y."/>
            <person name="Grichenko O.E."/>
            <person name="Gostincar C."/>
            <person name="Volpe R.P."/>
            <person name="Klimenkova P."/>
            <person name="Gaidamakova E.K."/>
            <person name="Zhou C.E."/>
            <person name="Stewart B.J."/>
            <person name="Lyman M.G."/>
            <person name="Malfatti S.A."/>
            <person name="Rubinfeld B."/>
            <person name="Courtot M."/>
            <person name="Singh J."/>
            <person name="Dalgard C.L."/>
            <person name="Hamilton T."/>
            <person name="Frey K.G."/>
            <person name="Gunde-Cimerman N."/>
            <person name="Dugan L."/>
            <person name="Daly M.J."/>
        </authorList>
    </citation>
    <scope>NUCLEOTIDE SEQUENCE [LARGE SCALE GENOMIC DNA]</scope>
    <source>
        <strain evidence="5 6">MD1149</strain>
    </source>
</reference>
<dbReference type="Pfam" id="PF13921">
    <property type="entry name" value="Myb_DNA-bind_6"/>
    <property type="match status" value="1"/>
</dbReference>
<feature type="compositionally biased region" description="Basic and acidic residues" evidence="2">
    <location>
        <begin position="808"/>
        <end position="823"/>
    </location>
</feature>